<dbReference type="Pfam" id="PF00034">
    <property type="entry name" value="Cytochrom_C"/>
    <property type="match status" value="4"/>
</dbReference>
<evidence type="ECO:0000256" key="5">
    <source>
        <dbReference type="SAM" id="SignalP"/>
    </source>
</evidence>
<keyword evidence="5" id="KW-0732">Signal</keyword>
<evidence type="ECO:0000256" key="2">
    <source>
        <dbReference type="ARBA" id="ARBA00022723"/>
    </source>
</evidence>
<keyword evidence="3 4" id="KW-0408">Iron</keyword>
<sequence length="401" mass="44505">MARVWPKLFLPVLIVVVVLSSMSARAQAPEPSLPSNPLEGRNLYVSKGCVNCHSVWGEGGTLGPDLGRVGTGRSVLQLAGILWNHSFRITELMRERKMNRPNFTPKEMSNLVSYLYFLNFFDEPGDPGEGERLFQEKRCAACHTVGGKGGKVGPPLDNYRRYMSSIFLAESMWNHGPAISAKMKEIGVPRPALAGADLANLLAHIREHSRAERSQPVYMLPGNPAEGKKVFASKVCSQCHAVYGVGGKVGPDLAAIKFRRSISQVGALFWNHGPRMWDAMKARGVEFPKFSGSQMSDLIAYLYFLQYYEDRGDLRVGARIFKEKGCASCHSMAGSGPKVGPDLSRTKALDSSTQWASSMWNHEGVMEKKSRELSTPWPRFDGNEMRDMVEYLKSLRDGARK</sequence>
<proteinExistence type="predicted"/>
<comment type="caution">
    <text evidence="7">The sequence shown here is derived from an EMBL/GenBank/DDBJ whole genome shotgun (WGS) entry which is preliminary data.</text>
</comment>
<reference evidence="7" key="1">
    <citation type="submission" date="2020-07" db="EMBL/GenBank/DDBJ databases">
        <title>Huge and variable diversity of episymbiotic CPR bacteria and DPANN archaea in groundwater ecosystems.</title>
        <authorList>
            <person name="He C.Y."/>
            <person name="Keren R."/>
            <person name="Whittaker M."/>
            <person name="Farag I.F."/>
            <person name="Doudna J."/>
            <person name="Cate J.H.D."/>
            <person name="Banfield J.F."/>
        </authorList>
    </citation>
    <scope>NUCLEOTIDE SEQUENCE</scope>
    <source>
        <strain evidence="7">NC_groundwater_717_Ag_S-0.2um_59_8</strain>
    </source>
</reference>
<dbReference type="GO" id="GO:0009055">
    <property type="term" value="F:electron transfer activity"/>
    <property type="evidence" value="ECO:0007669"/>
    <property type="project" value="InterPro"/>
</dbReference>
<evidence type="ECO:0000259" key="6">
    <source>
        <dbReference type="PROSITE" id="PS51007"/>
    </source>
</evidence>
<dbReference type="PANTHER" id="PTHR33546:SF1">
    <property type="entry name" value="LARGE, MULTIFUNCTIONAL SECRETED PROTEIN"/>
    <property type="match status" value="1"/>
</dbReference>
<dbReference type="EMBL" id="JACPSX010000043">
    <property type="protein sequence ID" value="MBI3013948.1"/>
    <property type="molecule type" value="Genomic_DNA"/>
</dbReference>
<dbReference type="AlphaFoldDB" id="A0A932GMM6"/>
<dbReference type="GO" id="GO:0046872">
    <property type="term" value="F:metal ion binding"/>
    <property type="evidence" value="ECO:0007669"/>
    <property type="project" value="UniProtKB-KW"/>
</dbReference>
<dbReference type="GO" id="GO:0020037">
    <property type="term" value="F:heme binding"/>
    <property type="evidence" value="ECO:0007669"/>
    <property type="project" value="InterPro"/>
</dbReference>
<evidence type="ECO:0000313" key="7">
    <source>
        <dbReference type="EMBL" id="MBI3013948.1"/>
    </source>
</evidence>
<evidence type="ECO:0000313" key="8">
    <source>
        <dbReference type="Proteomes" id="UP000741360"/>
    </source>
</evidence>
<accession>A0A932GMM6</accession>
<feature type="chain" id="PRO_5038002321" evidence="5">
    <location>
        <begin position="29"/>
        <end position="401"/>
    </location>
</feature>
<name>A0A932GMM6_UNCTE</name>
<dbReference type="PANTHER" id="PTHR33546">
    <property type="entry name" value="LARGE, MULTIFUNCTIONAL SECRETED PROTEIN-RELATED"/>
    <property type="match status" value="1"/>
</dbReference>
<feature type="domain" description="Cytochrome c" evidence="6">
    <location>
        <begin position="222"/>
        <end position="306"/>
    </location>
</feature>
<gene>
    <name evidence="7" type="ORF">HYY65_02525</name>
</gene>
<feature type="domain" description="Cytochrome c" evidence="6">
    <location>
        <begin position="312"/>
        <end position="396"/>
    </location>
</feature>
<evidence type="ECO:0000256" key="1">
    <source>
        <dbReference type="ARBA" id="ARBA00022617"/>
    </source>
</evidence>
<keyword evidence="1 4" id="KW-0349">Heme</keyword>
<dbReference type="InterPro" id="IPR036909">
    <property type="entry name" value="Cyt_c-like_dom_sf"/>
</dbReference>
<feature type="signal peptide" evidence="5">
    <location>
        <begin position="1"/>
        <end position="28"/>
    </location>
</feature>
<evidence type="ECO:0000256" key="4">
    <source>
        <dbReference type="PROSITE-ProRule" id="PRU00433"/>
    </source>
</evidence>
<dbReference type="SUPFAM" id="SSF46626">
    <property type="entry name" value="Cytochrome c"/>
    <property type="match status" value="4"/>
</dbReference>
<feature type="domain" description="Cytochrome c" evidence="6">
    <location>
        <begin position="125"/>
        <end position="209"/>
    </location>
</feature>
<keyword evidence="2 4" id="KW-0479">Metal-binding</keyword>
<evidence type="ECO:0000256" key="3">
    <source>
        <dbReference type="ARBA" id="ARBA00023004"/>
    </source>
</evidence>
<feature type="domain" description="Cytochrome c" evidence="6">
    <location>
        <begin position="35"/>
        <end position="119"/>
    </location>
</feature>
<dbReference type="Gene3D" id="1.10.760.10">
    <property type="entry name" value="Cytochrome c-like domain"/>
    <property type="match status" value="4"/>
</dbReference>
<dbReference type="Proteomes" id="UP000741360">
    <property type="component" value="Unassembled WGS sequence"/>
</dbReference>
<dbReference type="PROSITE" id="PS51007">
    <property type="entry name" value="CYTC"/>
    <property type="match status" value="4"/>
</dbReference>
<organism evidence="7 8">
    <name type="scientific">Tectimicrobiota bacterium</name>
    <dbReference type="NCBI Taxonomy" id="2528274"/>
    <lineage>
        <taxon>Bacteria</taxon>
        <taxon>Pseudomonadati</taxon>
        <taxon>Nitrospinota/Tectimicrobiota group</taxon>
        <taxon>Candidatus Tectimicrobiota</taxon>
    </lineage>
</organism>
<dbReference type="InterPro" id="IPR009056">
    <property type="entry name" value="Cyt_c-like_dom"/>
</dbReference>
<protein>
    <submittedName>
        <fullName evidence="7">C-type cytochrome</fullName>
    </submittedName>
</protein>